<dbReference type="Proteomes" id="UP001172082">
    <property type="component" value="Unassembled WGS sequence"/>
</dbReference>
<dbReference type="SUPFAM" id="SSF56219">
    <property type="entry name" value="DNase I-like"/>
    <property type="match status" value="1"/>
</dbReference>
<dbReference type="PANTHER" id="PTHR42834:SF1">
    <property type="entry name" value="ENDONUCLEASE_EXONUCLEASE_PHOSPHATASE FAMILY PROTEIN (AFU_ORTHOLOGUE AFUA_3G09210)"/>
    <property type="match status" value="1"/>
</dbReference>
<evidence type="ECO:0000256" key="1">
    <source>
        <dbReference type="SAM" id="SignalP"/>
    </source>
</evidence>
<dbReference type="Gene3D" id="3.60.10.10">
    <property type="entry name" value="Endonuclease/exonuclease/phosphatase"/>
    <property type="match status" value="1"/>
</dbReference>
<organism evidence="3 4">
    <name type="scientific">Splendidivirga corallicola</name>
    <dbReference type="NCBI Taxonomy" id="3051826"/>
    <lineage>
        <taxon>Bacteria</taxon>
        <taxon>Pseudomonadati</taxon>
        <taxon>Bacteroidota</taxon>
        <taxon>Cytophagia</taxon>
        <taxon>Cytophagales</taxon>
        <taxon>Splendidivirgaceae</taxon>
        <taxon>Splendidivirga</taxon>
    </lineage>
</organism>
<reference evidence="3" key="1">
    <citation type="submission" date="2023-06" db="EMBL/GenBank/DDBJ databases">
        <title>Genomic of Parafulvivirga corallium.</title>
        <authorList>
            <person name="Wang G."/>
        </authorList>
    </citation>
    <scope>NUCLEOTIDE SEQUENCE</scope>
    <source>
        <strain evidence="3">BMA10</strain>
    </source>
</reference>
<dbReference type="Pfam" id="PF03372">
    <property type="entry name" value="Exo_endo_phos"/>
    <property type="match status" value="1"/>
</dbReference>
<protein>
    <submittedName>
        <fullName evidence="3">Endonuclease/exonuclease/phosphatase family protein</fullName>
    </submittedName>
</protein>
<sequence>MKKNIFFLVLSILLYGACATEEDDEPILSSDDVFTWDSVIVVPSDYQYPEGPTFKVLSWNVEHFVDGHDDPYIDNERENSPPENMPLRRNLLIKALKKADADIVVLQEFESAKYLKQIALDSLPDMNYRFFADVPSHNWYMNVVVMSRFPMGVIYGYGNATTPLPDYIAEDGSTETQNHINTRMLSINVYPSENYSFLLTGVHLKAGRGERNSSMRKGQINLLQRQFNRFLLRNPEKNMLIVGDLNATPDSEEINLLVNNSGLIRQFSDPLDTSVYTHPSDDPTRRLDYILVNENMFPEVVDKSIQIQSFFSSDTMRIISDHLPVVGIFNRTDI</sequence>
<name>A0ABT8KVE8_9BACT</name>
<dbReference type="GO" id="GO:0004519">
    <property type="term" value="F:endonuclease activity"/>
    <property type="evidence" value="ECO:0007669"/>
    <property type="project" value="UniProtKB-KW"/>
</dbReference>
<evidence type="ECO:0000259" key="2">
    <source>
        <dbReference type="Pfam" id="PF03372"/>
    </source>
</evidence>
<keyword evidence="3" id="KW-0255">Endonuclease</keyword>
<keyword evidence="1" id="KW-0732">Signal</keyword>
<evidence type="ECO:0000313" key="4">
    <source>
        <dbReference type="Proteomes" id="UP001172082"/>
    </source>
</evidence>
<feature type="signal peptide" evidence="1">
    <location>
        <begin position="1"/>
        <end position="19"/>
    </location>
</feature>
<accession>A0ABT8KVE8</accession>
<gene>
    <name evidence="3" type="ORF">QQ008_19575</name>
</gene>
<dbReference type="InterPro" id="IPR005135">
    <property type="entry name" value="Endo/exonuclease/phosphatase"/>
</dbReference>
<dbReference type="InterPro" id="IPR036691">
    <property type="entry name" value="Endo/exonu/phosph_ase_sf"/>
</dbReference>
<keyword evidence="3" id="KW-0378">Hydrolase</keyword>
<feature type="chain" id="PRO_5046470090" evidence="1">
    <location>
        <begin position="20"/>
        <end position="334"/>
    </location>
</feature>
<feature type="domain" description="Endonuclease/exonuclease/phosphatase" evidence="2">
    <location>
        <begin position="57"/>
        <end position="322"/>
    </location>
</feature>
<dbReference type="EMBL" id="JAUJEA010000008">
    <property type="protein sequence ID" value="MDN5203598.1"/>
    <property type="molecule type" value="Genomic_DNA"/>
</dbReference>
<keyword evidence="3" id="KW-0540">Nuclease</keyword>
<dbReference type="PANTHER" id="PTHR42834">
    <property type="entry name" value="ENDONUCLEASE/EXONUCLEASE/PHOSPHATASE FAMILY PROTEIN (AFU_ORTHOLOGUE AFUA_3G09210)"/>
    <property type="match status" value="1"/>
</dbReference>
<evidence type="ECO:0000313" key="3">
    <source>
        <dbReference type="EMBL" id="MDN5203598.1"/>
    </source>
</evidence>
<keyword evidence="4" id="KW-1185">Reference proteome</keyword>
<proteinExistence type="predicted"/>
<dbReference type="RefSeq" id="WP_346753623.1">
    <property type="nucleotide sequence ID" value="NZ_JAUJEA010000008.1"/>
</dbReference>
<comment type="caution">
    <text evidence="3">The sequence shown here is derived from an EMBL/GenBank/DDBJ whole genome shotgun (WGS) entry which is preliminary data.</text>
</comment>